<evidence type="ECO:0000256" key="6">
    <source>
        <dbReference type="ARBA" id="ARBA00022837"/>
    </source>
</evidence>
<dbReference type="Gene3D" id="3.40.50.200">
    <property type="entry name" value="Peptidase S8/S53 domain"/>
    <property type="match status" value="1"/>
</dbReference>
<dbReference type="InterPro" id="IPR022398">
    <property type="entry name" value="Peptidase_S8_His-AS"/>
</dbReference>
<dbReference type="PROSITE" id="PS51892">
    <property type="entry name" value="SUBTILASE"/>
    <property type="match status" value="1"/>
</dbReference>
<evidence type="ECO:0000256" key="7">
    <source>
        <dbReference type="PIRSR" id="PIRSR615500-1"/>
    </source>
</evidence>
<dbReference type="AlphaFoldDB" id="A0A0S2DQQ6"/>
<protein>
    <submittedName>
        <fullName evidence="11">Peptidase, families S8 and S53/proprotein convertase P-domain protein</fullName>
    </submittedName>
</protein>
<dbReference type="PANTHER" id="PTHR42884">
    <property type="entry name" value="PROPROTEIN CONVERTASE SUBTILISIN/KEXIN-RELATED"/>
    <property type="match status" value="1"/>
</dbReference>
<dbReference type="InterPro" id="IPR008979">
    <property type="entry name" value="Galactose-bd-like_sf"/>
</dbReference>
<dbReference type="PATRIC" id="fig|69.6.peg.5375"/>
<keyword evidence="5 8" id="KW-0720">Serine protease</keyword>
<feature type="active site" description="Charge relay system" evidence="7 8">
    <location>
        <position position="79"/>
    </location>
</feature>
<evidence type="ECO:0000256" key="5">
    <source>
        <dbReference type="ARBA" id="ARBA00022825"/>
    </source>
</evidence>
<dbReference type="GO" id="GO:0004252">
    <property type="term" value="F:serine-type endopeptidase activity"/>
    <property type="evidence" value="ECO:0007669"/>
    <property type="project" value="UniProtKB-UniRule"/>
</dbReference>
<sequence length="585" mass="60546">MRQHLSKRTVLSLAVAAMACGGAAHAQQGDPLYRYQWHLMNYGQSVLGDTKPAVGIDLGIDDLHDYNIRGRNVVVGVVDEGMQIAHPDLAANVVPDGSRNFNTGGPIHDPSPTQAGEGHGTAVGGIIGAVGWNGIGVRGVAPAARLKGFNFLSPRAGGSQADNIVYSWWDGAEAKDVAVSNNSWGAAPLLPPAFSENEVGAFEKPMAATRGGLGAIYVKAAGNHYNQHPVFFGLINACTAETRAANVGCTQAGFDPRNNLFNVMTIAAVNAAGVRSNYSSPGSALWVAGLGGEYGHQKPYSTQTNPLNFDPAIVTTDVSGCVNGYNSDAAAARLNALDSSQSTIDNTCNYTGRMNGTSAATPTVAGVSALVLQANPKLGYRDVRYILAATARQIDPAQPVVKHANGTVIAPGWTANAAGHRFSNWYGYGLVDATAAVERAMAFKPLPALLDSGWTRATVAAPVAIGGAGAPAKLQIRIDRAIAKVEGVQLGLETTYPITAGFLSTAPSPLLVTLTSPSGTKSYVVPAMTGVGATSAFTIPFIASNAFLDEKGEGTWTVEVADVPLAADAASKGNLTGFKIRVLGH</sequence>
<dbReference type="InterPro" id="IPR034182">
    <property type="entry name" value="Kexin/furin"/>
</dbReference>
<keyword evidence="3 9" id="KW-0732">Signal</keyword>
<dbReference type="Pfam" id="PF00082">
    <property type="entry name" value="Peptidase_S8"/>
    <property type="match status" value="1"/>
</dbReference>
<dbReference type="PANTHER" id="PTHR42884:SF14">
    <property type="entry name" value="NEUROENDOCRINE CONVERTASE 1"/>
    <property type="match status" value="1"/>
</dbReference>
<dbReference type="Proteomes" id="UP000061569">
    <property type="component" value="Chromosome"/>
</dbReference>
<dbReference type="InterPro" id="IPR023828">
    <property type="entry name" value="Peptidase_S8_Ser-AS"/>
</dbReference>
<evidence type="ECO:0000256" key="8">
    <source>
        <dbReference type="PROSITE-ProRule" id="PRU01240"/>
    </source>
</evidence>
<keyword evidence="6" id="KW-0106">Calcium</keyword>
<dbReference type="RefSeq" id="WP_057949824.1">
    <property type="nucleotide sequence ID" value="NZ_CP067396.1"/>
</dbReference>
<feature type="chain" id="PRO_5006595457" evidence="9">
    <location>
        <begin position="27"/>
        <end position="585"/>
    </location>
</feature>
<dbReference type="KEGG" id="lez:GLE_5460"/>
<dbReference type="InterPro" id="IPR002884">
    <property type="entry name" value="P_dom"/>
</dbReference>
<proteinExistence type="inferred from homology"/>
<dbReference type="PRINTS" id="PR00723">
    <property type="entry name" value="SUBTILISIN"/>
</dbReference>
<evidence type="ECO:0000256" key="3">
    <source>
        <dbReference type="ARBA" id="ARBA00022729"/>
    </source>
</evidence>
<dbReference type="SUPFAM" id="SSF52743">
    <property type="entry name" value="Subtilisin-like"/>
    <property type="match status" value="1"/>
</dbReference>
<feature type="signal peptide" evidence="9">
    <location>
        <begin position="1"/>
        <end position="26"/>
    </location>
</feature>
<dbReference type="GO" id="GO:0016485">
    <property type="term" value="P:protein processing"/>
    <property type="evidence" value="ECO:0007669"/>
    <property type="project" value="TreeGrafter"/>
</dbReference>
<keyword evidence="2 8" id="KW-0645">Protease</keyword>
<evidence type="ECO:0000256" key="1">
    <source>
        <dbReference type="ARBA" id="ARBA00005325"/>
    </source>
</evidence>
<organism evidence="11 12">
    <name type="scientific">Lysobacter enzymogenes</name>
    <dbReference type="NCBI Taxonomy" id="69"/>
    <lineage>
        <taxon>Bacteria</taxon>
        <taxon>Pseudomonadati</taxon>
        <taxon>Pseudomonadota</taxon>
        <taxon>Gammaproteobacteria</taxon>
        <taxon>Lysobacterales</taxon>
        <taxon>Lysobacteraceae</taxon>
        <taxon>Lysobacter</taxon>
    </lineage>
</organism>
<feature type="domain" description="P/Homo B" evidence="10">
    <location>
        <begin position="443"/>
        <end position="585"/>
    </location>
</feature>
<dbReference type="GO" id="GO:0012505">
    <property type="term" value="C:endomembrane system"/>
    <property type="evidence" value="ECO:0007669"/>
    <property type="project" value="UniProtKB-ARBA"/>
</dbReference>
<gene>
    <name evidence="11" type="ORF">GLE_5460</name>
</gene>
<feature type="active site" description="Charge relay system" evidence="7 8">
    <location>
        <position position="358"/>
    </location>
</feature>
<dbReference type="Pfam" id="PF01483">
    <property type="entry name" value="P_proprotein"/>
    <property type="match status" value="1"/>
</dbReference>
<dbReference type="InterPro" id="IPR015500">
    <property type="entry name" value="Peptidase_S8_subtilisin-rel"/>
</dbReference>
<dbReference type="Gene3D" id="2.60.120.260">
    <property type="entry name" value="Galactose-binding domain-like"/>
    <property type="match status" value="1"/>
</dbReference>
<dbReference type="STRING" id="69.GLE_5460"/>
<reference evidence="11 12" key="1">
    <citation type="submission" date="2015-11" db="EMBL/GenBank/DDBJ databases">
        <title>Genome sequences of Lysobacter enzymogenes strain C3 and Lysobacter antibioticus ATCC 29479.</title>
        <authorList>
            <person name="Kobayashi D.Y."/>
        </authorList>
    </citation>
    <scope>NUCLEOTIDE SEQUENCE [LARGE SCALE GENOMIC DNA]</scope>
    <source>
        <strain evidence="11 12">C3</strain>
    </source>
</reference>
<evidence type="ECO:0000259" key="10">
    <source>
        <dbReference type="PROSITE" id="PS51829"/>
    </source>
</evidence>
<evidence type="ECO:0000313" key="12">
    <source>
        <dbReference type="Proteomes" id="UP000061569"/>
    </source>
</evidence>
<feature type="active site" description="Charge relay system" evidence="7 8">
    <location>
        <position position="119"/>
    </location>
</feature>
<comment type="similarity">
    <text evidence="1">Belongs to the peptidase S8 family. Furin subfamily.</text>
</comment>
<dbReference type="InterPro" id="IPR000209">
    <property type="entry name" value="Peptidase_S8/S53_dom"/>
</dbReference>
<dbReference type="PROSITE" id="PS00137">
    <property type="entry name" value="SUBTILASE_HIS"/>
    <property type="match status" value="1"/>
</dbReference>
<dbReference type="PROSITE" id="PS00138">
    <property type="entry name" value="SUBTILASE_SER"/>
    <property type="match status" value="1"/>
</dbReference>
<dbReference type="EMBL" id="CP013140">
    <property type="protein sequence ID" value="ALN60801.1"/>
    <property type="molecule type" value="Genomic_DNA"/>
</dbReference>
<dbReference type="PROSITE" id="PS51829">
    <property type="entry name" value="P_HOMO_B"/>
    <property type="match status" value="1"/>
</dbReference>
<dbReference type="PROSITE" id="PS51257">
    <property type="entry name" value="PROKAR_LIPOPROTEIN"/>
    <property type="match status" value="1"/>
</dbReference>
<dbReference type="CDD" id="cd04059">
    <property type="entry name" value="Peptidases_S8_Protein_convertases_Kexins_Furin-like"/>
    <property type="match status" value="1"/>
</dbReference>
<keyword evidence="4 8" id="KW-0378">Hydrolase</keyword>
<dbReference type="InterPro" id="IPR036852">
    <property type="entry name" value="Peptidase_S8/S53_dom_sf"/>
</dbReference>
<dbReference type="GO" id="GO:0016020">
    <property type="term" value="C:membrane"/>
    <property type="evidence" value="ECO:0007669"/>
    <property type="project" value="TreeGrafter"/>
</dbReference>
<evidence type="ECO:0000256" key="2">
    <source>
        <dbReference type="ARBA" id="ARBA00022670"/>
    </source>
</evidence>
<evidence type="ECO:0000256" key="9">
    <source>
        <dbReference type="SAM" id="SignalP"/>
    </source>
</evidence>
<name>A0A0S2DQQ6_LYSEN</name>
<evidence type="ECO:0000256" key="4">
    <source>
        <dbReference type="ARBA" id="ARBA00022801"/>
    </source>
</evidence>
<dbReference type="GO" id="GO:0005737">
    <property type="term" value="C:cytoplasm"/>
    <property type="evidence" value="ECO:0007669"/>
    <property type="project" value="UniProtKB-ARBA"/>
</dbReference>
<dbReference type="SUPFAM" id="SSF49785">
    <property type="entry name" value="Galactose-binding domain-like"/>
    <property type="match status" value="1"/>
</dbReference>
<accession>A0A0S2DQQ6</accession>
<evidence type="ECO:0000313" key="11">
    <source>
        <dbReference type="EMBL" id="ALN60801.1"/>
    </source>
</evidence>